<proteinExistence type="predicted"/>
<dbReference type="OrthoDB" id="1119078at2"/>
<dbReference type="Proteomes" id="UP000199296">
    <property type="component" value="Unassembled WGS sequence"/>
</dbReference>
<gene>
    <name evidence="1" type="ORF">SAMN04488027_10193</name>
</gene>
<evidence type="ECO:0000313" key="1">
    <source>
        <dbReference type="EMBL" id="SDG39465.1"/>
    </source>
</evidence>
<sequence>MKRIILLIAVAFVFSTSLTSCGVMFGGSKYQGTIIAKDHPDADIYVDGQKIGNGTATKLFARNKPLVVTLEEEGCDSQTLTYNKSFRTGNFILSALTWGIIGIGVDLGTGASYQPDHNGNNNIDKLSTNNFTFNADYSRCKKPE</sequence>
<reference evidence="1 2" key="1">
    <citation type="submission" date="2016-10" db="EMBL/GenBank/DDBJ databases">
        <authorList>
            <person name="de Groot N.N."/>
        </authorList>
    </citation>
    <scope>NUCLEOTIDE SEQUENCE [LARGE SCALE GENOMIC DNA]</scope>
    <source>
        <strain evidence="1 2">DSM 19803</strain>
    </source>
</reference>
<evidence type="ECO:0000313" key="2">
    <source>
        <dbReference type="Proteomes" id="UP000199296"/>
    </source>
</evidence>
<dbReference type="PROSITE" id="PS51257">
    <property type="entry name" value="PROKAR_LIPOPROTEIN"/>
    <property type="match status" value="1"/>
</dbReference>
<organism evidence="1 2">
    <name type="scientific">Psychroflexus sediminis</name>
    <dbReference type="NCBI Taxonomy" id="470826"/>
    <lineage>
        <taxon>Bacteria</taxon>
        <taxon>Pseudomonadati</taxon>
        <taxon>Bacteroidota</taxon>
        <taxon>Flavobacteriia</taxon>
        <taxon>Flavobacteriales</taxon>
        <taxon>Flavobacteriaceae</taxon>
        <taxon>Psychroflexus</taxon>
    </lineage>
</organism>
<protein>
    <recommendedName>
        <fullName evidence="3">PEGA domain-containing protein</fullName>
    </recommendedName>
</protein>
<dbReference type="AlphaFoldDB" id="A0A1G7TVZ2"/>
<dbReference type="EMBL" id="FNCW01000001">
    <property type="protein sequence ID" value="SDG39465.1"/>
    <property type="molecule type" value="Genomic_DNA"/>
</dbReference>
<dbReference type="RefSeq" id="WP_093364186.1">
    <property type="nucleotide sequence ID" value="NZ_FNCW01000001.1"/>
</dbReference>
<accession>A0A1G7TVZ2</accession>
<evidence type="ECO:0008006" key="3">
    <source>
        <dbReference type="Google" id="ProtNLM"/>
    </source>
</evidence>
<keyword evidence="2" id="KW-1185">Reference proteome</keyword>
<name>A0A1G7TVZ2_9FLAO</name>